<organism evidence="9 10">
    <name type="scientific">Sinosporangium siamense</name>
    <dbReference type="NCBI Taxonomy" id="1367973"/>
    <lineage>
        <taxon>Bacteria</taxon>
        <taxon>Bacillati</taxon>
        <taxon>Actinomycetota</taxon>
        <taxon>Actinomycetes</taxon>
        <taxon>Streptosporangiales</taxon>
        <taxon>Streptosporangiaceae</taxon>
        <taxon>Sinosporangium</taxon>
    </lineage>
</organism>
<evidence type="ECO:0000313" key="10">
    <source>
        <dbReference type="Proteomes" id="UP000606172"/>
    </source>
</evidence>
<feature type="transmembrane region" description="Helical" evidence="7">
    <location>
        <begin position="88"/>
        <end position="111"/>
    </location>
</feature>
<comment type="similarity">
    <text evidence="7">Belongs to the binding-protein-dependent transport system permease family.</text>
</comment>
<gene>
    <name evidence="9" type="ORF">Ssi02_56420</name>
</gene>
<dbReference type="GO" id="GO:0055085">
    <property type="term" value="P:transmembrane transport"/>
    <property type="evidence" value="ECO:0007669"/>
    <property type="project" value="InterPro"/>
</dbReference>
<feature type="domain" description="ABC transmembrane type-1" evidence="8">
    <location>
        <begin position="88"/>
        <end position="273"/>
    </location>
</feature>
<feature type="transmembrane region" description="Helical" evidence="7">
    <location>
        <begin position="147"/>
        <end position="166"/>
    </location>
</feature>
<evidence type="ECO:0000256" key="1">
    <source>
        <dbReference type="ARBA" id="ARBA00004651"/>
    </source>
</evidence>
<keyword evidence="10" id="KW-1185">Reference proteome</keyword>
<feature type="transmembrane region" description="Helical" evidence="7">
    <location>
        <begin position="253"/>
        <end position="277"/>
    </location>
</feature>
<keyword evidence="5 7" id="KW-1133">Transmembrane helix</keyword>
<evidence type="ECO:0000256" key="6">
    <source>
        <dbReference type="ARBA" id="ARBA00023136"/>
    </source>
</evidence>
<reference evidence="9" key="1">
    <citation type="submission" date="2021-01" db="EMBL/GenBank/DDBJ databases">
        <title>Whole genome shotgun sequence of Sinosporangium siamense NBRC 109515.</title>
        <authorList>
            <person name="Komaki H."/>
            <person name="Tamura T."/>
        </authorList>
    </citation>
    <scope>NUCLEOTIDE SEQUENCE</scope>
    <source>
        <strain evidence="9">NBRC 109515</strain>
    </source>
</reference>
<dbReference type="PANTHER" id="PTHR43386">
    <property type="entry name" value="OLIGOPEPTIDE TRANSPORT SYSTEM PERMEASE PROTEIN APPC"/>
    <property type="match status" value="1"/>
</dbReference>
<evidence type="ECO:0000259" key="8">
    <source>
        <dbReference type="PROSITE" id="PS50928"/>
    </source>
</evidence>
<dbReference type="Pfam" id="PF00528">
    <property type="entry name" value="BPD_transp_1"/>
    <property type="match status" value="1"/>
</dbReference>
<dbReference type="InterPro" id="IPR050366">
    <property type="entry name" value="BP-dependent_transpt_permease"/>
</dbReference>
<dbReference type="Gene3D" id="1.10.3720.10">
    <property type="entry name" value="MetI-like"/>
    <property type="match status" value="1"/>
</dbReference>
<evidence type="ECO:0000256" key="4">
    <source>
        <dbReference type="ARBA" id="ARBA00022692"/>
    </source>
</evidence>
<evidence type="ECO:0000256" key="5">
    <source>
        <dbReference type="ARBA" id="ARBA00022989"/>
    </source>
</evidence>
<comment type="caution">
    <text evidence="9">The sequence shown here is derived from an EMBL/GenBank/DDBJ whole genome shotgun (WGS) entry which is preliminary data.</text>
</comment>
<name>A0A919RNF3_9ACTN</name>
<keyword evidence="6 7" id="KW-0472">Membrane</keyword>
<comment type="subcellular location">
    <subcellularLocation>
        <location evidence="1 7">Cell membrane</location>
        <topology evidence="1 7">Multi-pass membrane protein</topology>
    </subcellularLocation>
</comment>
<evidence type="ECO:0000313" key="9">
    <source>
        <dbReference type="EMBL" id="GII95411.1"/>
    </source>
</evidence>
<evidence type="ECO:0000256" key="7">
    <source>
        <dbReference type="RuleBase" id="RU363032"/>
    </source>
</evidence>
<evidence type="ECO:0000256" key="3">
    <source>
        <dbReference type="ARBA" id="ARBA00022475"/>
    </source>
</evidence>
<keyword evidence="3" id="KW-1003">Cell membrane</keyword>
<dbReference type="GO" id="GO:0005886">
    <property type="term" value="C:plasma membrane"/>
    <property type="evidence" value="ECO:0007669"/>
    <property type="project" value="UniProtKB-SubCell"/>
</dbReference>
<protein>
    <submittedName>
        <fullName evidence="9">ABC transporter permease</fullName>
    </submittedName>
</protein>
<proteinExistence type="inferred from homology"/>
<feature type="transmembrane region" description="Helical" evidence="7">
    <location>
        <begin position="209"/>
        <end position="233"/>
    </location>
</feature>
<dbReference type="EMBL" id="BOOW01000036">
    <property type="protein sequence ID" value="GII95411.1"/>
    <property type="molecule type" value="Genomic_DNA"/>
</dbReference>
<dbReference type="PROSITE" id="PS50928">
    <property type="entry name" value="ABC_TM1"/>
    <property type="match status" value="1"/>
</dbReference>
<feature type="transmembrane region" description="Helical" evidence="7">
    <location>
        <begin position="123"/>
        <end position="141"/>
    </location>
</feature>
<feature type="transmembrane region" description="Helical" evidence="7">
    <location>
        <begin position="20"/>
        <end position="45"/>
    </location>
</feature>
<keyword evidence="4 7" id="KW-0812">Transmembrane</keyword>
<dbReference type="CDD" id="cd06261">
    <property type="entry name" value="TM_PBP2"/>
    <property type="match status" value="1"/>
</dbReference>
<dbReference type="AlphaFoldDB" id="A0A919RNF3"/>
<keyword evidence="2 7" id="KW-0813">Transport</keyword>
<dbReference type="InterPro" id="IPR035906">
    <property type="entry name" value="MetI-like_sf"/>
</dbReference>
<dbReference type="Proteomes" id="UP000606172">
    <property type="component" value="Unassembled WGS sequence"/>
</dbReference>
<dbReference type="RefSeq" id="WP_204030481.1">
    <property type="nucleotide sequence ID" value="NZ_BOOW01000036.1"/>
</dbReference>
<dbReference type="SUPFAM" id="SSF161098">
    <property type="entry name" value="MetI-like"/>
    <property type="match status" value="1"/>
</dbReference>
<sequence>MSQIAGQAPPAAAPRKRRRLGVSVVLCLAVLIPIVISAVFGSAIAPHDPALQDPTLGALAPNGTYWLGTDDLGRDIFSRLIAGAYTAVAGPLLVALGTTLTGTVIGLLAAYRGGWFDTVAMRGVDLMYALPAMLVLIIAVGVLGGGYYVAVVLLIFLTVPTNIRLVRSAALSQKEMAYVESARVMGLSPARIIGVHILPNVSPTVVTNFLLDFVGALVGLSGLSFLGLGVPAGTADWGLMLAENRAIMDLNPMAIVAPAALITLTATAATVLADAAYKRISQAGAQRD</sequence>
<evidence type="ECO:0000256" key="2">
    <source>
        <dbReference type="ARBA" id="ARBA00022448"/>
    </source>
</evidence>
<accession>A0A919RNF3</accession>
<dbReference type="PANTHER" id="PTHR43386:SF1">
    <property type="entry name" value="D,D-DIPEPTIDE TRANSPORT SYSTEM PERMEASE PROTEIN DDPC-RELATED"/>
    <property type="match status" value="1"/>
</dbReference>
<dbReference type="InterPro" id="IPR000515">
    <property type="entry name" value="MetI-like"/>
</dbReference>